<dbReference type="Proteomes" id="UP000033166">
    <property type="component" value="Chromosome I"/>
</dbReference>
<dbReference type="KEGG" id="lpk:LACPI_2232"/>
<name>A0A0D6DZP3_9LACT</name>
<reference evidence="2" key="1">
    <citation type="submission" date="2015-01" db="EMBL/GenBank/DDBJ databases">
        <authorList>
            <person name="Andreevskaya M."/>
        </authorList>
    </citation>
    <scope>NUCLEOTIDE SEQUENCE [LARGE SCALE GENOMIC DNA]</scope>
    <source>
        <strain evidence="2">MKFS47</strain>
    </source>
</reference>
<protein>
    <submittedName>
        <fullName evidence="1">Uncharacterized protein</fullName>
    </submittedName>
</protein>
<evidence type="ECO:0000313" key="1">
    <source>
        <dbReference type="EMBL" id="CEN29432.1"/>
    </source>
</evidence>
<accession>A0A0D6DZP3</accession>
<sequence>MKRSKRRRRLILLTLVVTCLVVGVVVFKKLTKKPPQVKPIVTIQICTLSDADTASWQKVKKVSLDAVDYLIEVQQKGSVEELFQSLIDEGLAYGYGVDETSIASYNNSIGDEVINSKGSRLLGIKSIEILGTNFMVADFDYGSKMLNKQKKDSEPMLKKFYQAYQKVQKN</sequence>
<gene>
    <name evidence="1" type="ORF">LACPI_2232</name>
</gene>
<dbReference type="HOGENOM" id="CLU_1601799_0_0_9"/>
<dbReference type="EMBL" id="LN774769">
    <property type="protein sequence ID" value="CEN29432.1"/>
    <property type="molecule type" value="Genomic_DNA"/>
</dbReference>
<organism evidence="1 2">
    <name type="scientific">Pseudolactococcus piscium MKFS47</name>
    <dbReference type="NCBI Taxonomy" id="297352"/>
    <lineage>
        <taxon>Bacteria</taxon>
        <taxon>Bacillati</taxon>
        <taxon>Bacillota</taxon>
        <taxon>Bacilli</taxon>
        <taxon>Lactobacillales</taxon>
        <taxon>Streptococcaceae</taxon>
        <taxon>Pseudolactococcus</taxon>
    </lineage>
</organism>
<dbReference type="AlphaFoldDB" id="A0A0D6DZP3"/>
<dbReference type="RefSeq" id="WP_157761150.1">
    <property type="nucleotide sequence ID" value="NZ_LN774769.1"/>
</dbReference>
<proteinExistence type="predicted"/>
<evidence type="ECO:0000313" key="2">
    <source>
        <dbReference type="Proteomes" id="UP000033166"/>
    </source>
</evidence>
<dbReference type="STRING" id="1364.LP2241_50561"/>